<feature type="signal peptide" evidence="1">
    <location>
        <begin position="1"/>
        <end position="18"/>
    </location>
</feature>
<evidence type="ECO:0000313" key="3">
    <source>
        <dbReference type="Proteomes" id="UP001596292"/>
    </source>
</evidence>
<evidence type="ECO:0000256" key="1">
    <source>
        <dbReference type="SAM" id="SignalP"/>
    </source>
</evidence>
<proteinExistence type="predicted"/>
<comment type="caution">
    <text evidence="2">The sequence shown here is derived from an EMBL/GenBank/DDBJ whole genome shotgun (WGS) entry which is preliminary data.</text>
</comment>
<sequence>MLALVLALSLVSPLASLADDLAYYAGGQTHVTELASVDIAPHADASDPGLASHLHCGCHQAAPLKTALVEPLFDGVRPRYARLTVAVSSVSPDPMPRPPRT</sequence>
<keyword evidence="3" id="KW-1185">Reference proteome</keyword>
<feature type="chain" id="PRO_5046321766" description="DUF2946 domain-containing protein" evidence="1">
    <location>
        <begin position="19"/>
        <end position="101"/>
    </location>
</feature>
<dbReference type="Proteomes" id="UP001596292">
    <property type="component" value="Unassembled WGS sequence"/>
</dbReference>
<dbReference type="EMBL" id="JBHSWN010000001">
    <property type="protein sequence ID" value="MFC6790669.1"/>
    <property type="molecule type" value="Genomic_DNA"/>
</dbReference>
<dbReference type="RefSeq" id="WP_378970721.1">
    <property type="nucleotide sequence ID" value="NZ_JBHSWN010000001.1"/>
</dbReference>
<protein>
    <recommendedName>
        <fullName evidence="4">DUF2946 domain-containing protein</fullName>
    </recommendedName>
</protein>
<keyword evidence="1" id="KW-0732">Signal</keyword>
<accession>A0ABW2BLG6</accession>
<organism evidence="2 3">
    <name type="scientific">Methylobacterium komagatae</name>
    <dbReference type="NCBI Taxonomy" id="374425"/>
    <lineage>
        <taxon>Bacteria</taxon>
        <taxon>Pseudomonadati</taxon>
        <taxon>Pseudomonadota</taxon>
        <taxon>Alphaproteobacteria</taxon>
        <taxon>Hyphomicrobiales</taxon>
        <taxon>Methylobacteriaceae</taxon>
        <taxon>Methylobacterium</taxon>
    </lineage>
</organism>
<gene>
    <name evidence="2" type="ORF">ACFQE0_14250</name>
</gene>
<evidence type="ECO:0000313" key="2">
    <source>
        <dbReference type="EMBL" id="MFC6790669.1"/>
    </source>
</evidence>
<evidence type="ECO:0008006" key="4">
    <source>
        <dbReference type="Google" id="ProtNLM"/>
    </source>
</evidence>
<name>A0ABW2BLG6_9HYPH</name>
<reference evidence="3" key="1">
    <citation type="journal article" date="2019" name="Int. J. Syst. Evol. Microbiol.">
        <title>The Global Catalogue of Microorganisms (GCM) 10K type strain sequencing project: providing services to taxonomists for standard genome sequencing and annotation.</title>
        <authorList>
            <consortium name="The Broad Institute Genomics Platform"/>
            <consortium name="The Broad Institute Genome Sequencing Center for Infectious Disease"/>
            <person name="Wu L."/>
            <person name="Ma J."/>
        </authorList>
    </citation>
    <scope>NUCLEOTIDE SEQUENCE [LARGE SCALE GENOMIC DNA]</scope>
    <source>
        <strain evidence="3">CCUG 48316</strain>
    </source>
</reference>